<dbReference type="AlphaFoldDB" id="A0A1V4I0A8"/>
<dbReference type="Proteomes" id="UP000189940">
    <property type="component" value="Unassembled WGS sequence"/>
</dbReference>
<protein>
    <submittedName>
        <fullName evidence="1">Uncharacterized protein</fullName>
    </submittedName>
</protein>
<evidence type="ECO:0000313" key="2">
    <source>
        <dbReference type="Proteomes" id="UP000189940"/>
    </source>
</evidence>
<dbReference type="STRING" id="29421.B2M20_06390"/>
<keyword evidence="2" id="KW-1185">Reference proteome</keyword>
<accession>A0A1V4I0A8</accession>
<name>A0A1V4I0A8_NITVU</name>
<dbReference type="RefSeq" id="WP_079446236.1">
    <property type="nucleotide sequence ID" value="NZ_MWPQ01000026.1"/>
</dbReference>
<comment type="caution">
    <text evidence="1">The sequence shown here is derived from an EMBL/GenBank/DDBJ whole genome shotgun (WGS) entry which is preliminary data.</text>
</comment>
<organism evidence="1 2">
    <name type="scientific">Nitrobacter vulgaris</name>
    <dbReference type="NCBI Taxonomy" id="29421"/>
    <lineage>
        <taxon>Bacteria</taxon>
        <taxon>Pseudomonadati</taxon>
        <taxon>Pseudomonadota</taxon>
        <taxon>Alphaproteobacteria</taxon>
        <taxon>Hyphomicrobiales</taxon>
        <taxon>Nitrobacteraceae</taxon>
        <taxon>Nitrobacter</taxon>
    </lineage>
</organism>
<proteinExistence type="predicted"/>
<evidence type="ECO:0000313" key="1">
    <source>
        <dbReference type="EMBL" id="OPH83539.1"/>
    </source>
</evidence>
<gene>
    <name evidence="1" type="ORF">B2M20_06390</name>
</gene>
<dbReference type="EMBL" id="MWPQ01000026">
    <property type="protein sequence ID" value="OPH83539.1"/>
    <property type="molecule type" value="Genomic_DNA"/>
</dbReference>
<sequence>MVTAAEVTAGLAAAEAIVSAIVKVAPAIEQGVVSSIPYVQAIAGLIRGSNATAEEIDAVLARINAEADVFLSPLPPDDGSTTT</sequence>
<reference evidence="1 2" key="1">
    <citation type="submission" date="2017-02" db="EMBL/GenBank/DDBJ databases">
        <title>Genome sequence of the nitrite-oxidizing bacterium Nitrobacter vulgaris strain Ab1.</title>
        <authorList>
            <person name="Mellbye B.L."/>
            <person name="Davis E.W."/>
            <person name="Spieck E."/>
            <person name="Chang J.H."/>
            <person name="Bottomley P.J."/>
            <person name="Sayavedra-Soto L.A."/>
        </authorList>
    </citation>
    <scope>NUCLEOTIDE SEQUENCE [LARGE SCALE GENOMIC DNA]</scope>
    <source>
        <strain evidence="1 2">Ab1</strain>
    </source>
</reference>
<dbReference type="OrthoDB" id="8266122at2"/>